<reference evidence="1 2" key="1">
    <citation type="submission" date="2009-01" db="EMBL/GenBank/DDBJ databases">
        <authorList>
            <person name="Qin X."/>
            <person name="Bachman B."/>
            <person name="Battles P."/>
            <person name="Bell A."/>
            <person name="Bess C."/>
            <person name="Bickham C."/>
            <person name="Chaboub L."/>
            <person name="Chen D."/>
            <person name="Coyle M."/>
            <person name="Deiros D.R."/>
            <person name="Dinh H."/>
            <person name="Forbes L."/>
            <person name="Fowler G."/>
            <person name="Francisco L."/>
            <person name="Fu Q."/>
            <person name="Gubbala S."/>
            <person name="Hale W."/>
            <person name="Han Y."/>
            <person name="Hemphill L."/>
            <person name="Highlander S.K."/>
            <person name="Hirani K."/>
            <person name="Hogues M."/>
            <person name="Jackson L."/>
            <person name="Jakkamsetti A."/>
            <person name="Javaid M."/>
            <person name="Jiang H."/>
            <person name="Korchina V."/>
            <person name="Kovar C."/>
            <person name="Lara F."/>
            <person name="Lee S."/>
            <person name="Mata R."/>
            <person name="Mathew T."/>
            <person name="Moen C."/>
            <person name="Morales K."/>
            <person name="Munidasa M."/>
            <person name="Nazareth L."/>
            <person name="Ngo R."/>
            <person name="Nguyen L."/>
            <person name="Okwuonu G."/>
            <person name="Ongeri F."/>
            <person name="Patil S."/>
            <person name="Petrosino J."/>
            <person name="Pham C."/>
            <person name="Pham P."/>
            <person name="Pu L.-L."/>
            <person name="Puazo M."/>
            <person name="Raj R."/>
            <person name="Reid J."/>
            <person name="Rouhana J."/>
            <person name="Saada N."/>
            <person name="Shang Y."/>
            <person name="Simmons D."/>
            <person name="Thornton R."/>
            <person name="Warren J."/>
            <person name="Weissenberger G."/>
            <person name="Zhang J."/>
            <person name="Zhang L."/>
            <person name="Zhou C."/>
            <person name="Zhu D."/>
            <person name="Muzny D."/>
            <person name="Worley K."/>
            <person name="Gibbs R."/>
        </authorList>
    </citation>
    <scope>NUCLEOTIDE SEQUENCE [LARGE SCALE GENOMIC DNA]</scope>
    <source>
        <strain evidence="1 2">ATCC 35098</strain>
    </source>
</reference>
<evidence type="ECO:0000313" key="1">
    <source>
        <dbReference type="EMBL" id="EEI83013.1"/>
    </source>
</evidence>
<name>C2CHD1_9FIRM</name>
<dbReference type="HOGENOM" id="CLU_130259_0_0_9"/>
<sequence length="176" mass="20531">MGINKLRTCTEAKMTDFKDKLNELYKKQVEVDNFIKEARALLVSLKVHAIKVGKNADFTASRFLRGNFLGNVLRSNKNNNVNKNIARVQDELLFFQKKLLVFDEKLAKSIHLPSLTSDYYPVGGKLSDIGFRMKLRLKEEDIRKTQRSMEKILRRLVVERKKIAYDIKKIKENKDL</sequence>
<accession>C2CHD1</accession>
<evidence type="ECO:0000313" key="2">
    <source>
        <dbReference type="Proteomes" id="UP000003744"/>
    </source>
</evidence>
<proteinExistence type="predicted"/>
<dbReference type="eggNOG" id="ENOG5033UKB">
    <property type="taxonomic scope" value="Bacteria"/>
</dbReference>
<comment type="caution">
    <text evidence="1">The sequence shown here is derived from an EMBL/GenBank/DDBJ whole genome shotgun (WGS) entry which is preliminary data.</text>
</comment>
<dbReference type="Proteomes" id="UP000003744">
    <property type="component" value="Unassembled WGS sequence"/>
</dbReference>
<gene>
    <name evidence="1" type="ORF">HMPREF0077_0891</name>
</gene>
<protein>
    <submittedName>
        <fullName evidence="1">Uncharacterized protein</fullName>
    </submittedName>
</protein>
<dbReference type="AlphaFoldDB" id="C2CHD1"/>
<dbReference type="EMBL" id="ACGC01000048">
    <property type="protein sequence ID" value="EEI83013.1"/>
    <property type="molecule type" value="Genomic_DNA"/>
</dbReference>
<organism evidence="1 2">
    <name type="scientific">Anaerococcus tetradius ATCC 35098</name>
    <dbReference type="NCBI Taxonomy" id="525255"/>
    <lineage>
        <taxon>Bacteria</taxon>
        <taxon>Bacillati</taxon>
        <taxon>Bacillota</taxon>
        <taxon>Tissierellia</taxon>
        <taxon>Tissierellales</taxon>
        <taxon>Peptoniphilaceae</taxon>
        <taxon>Anaerococcus</taxon>
    </lineage>
</organism>